<keyword evidence="2" id="KW-1185">Reference proteome</keyword>
<gene>
    <name evidence="1" type="ORF">BDY21DRAFT_102730</name>
</gene>
<evidence type="ECO:0000313" key="1">
    <source>
        <dbReference type="EMBL" id="KAF2454385.1"/>
    </source>
</evidence>
<evidence type="ECO:0000313" key="2">
    <source>
        <dbReference type="Proteomes" id="UP000799766"/>
    </source>
</evidence>
<dbReference type="Proteomes" id="UP000799766">
    <property type="component" value="Unassembled WGS sequence"/>
</dbReference>
<dbReference type="AlphaFoldDB" id="A0A6A6NRK7"/>
<accession>A0A6A6NRK7</accession>
<organism evidence="1 2">
    <name type="scientific">Lineolata rhizophorae</name>
    <dbReference type="NCBI Taxonomy" id="578093"/>
    <lineage>
        <taxon>Eukaryota</taxon>
        <taxon>Fungi</taxon>
        <taxon>Dikarya</taxon>
        <taxon>Ascomycota</taxon>
        <taxon>Pezizomycotina</taxon>
        <taxon>Dothideomycetes</taxon>
        <taxon>Dothideomycetes incertae sedis</taxon>
        <taxon>Lineolatales</taxon>
        <taxon>Lineolataceae</taxon>
        <taxon>Lineolata</taxon>
    </lineage>
</organism>
<name>A0A6A6NRK7_9PEZI</name>
<protein>
    <submittedName>
        <fullName evidence="1">Uncharacterized protein</fullName>
    </submittedName>
</protein>
<proteinExistence type="predicted"/>
<sequence length="80" mass="8850">MTRCNDRICFALQPSLCLFGVIVSTAWTSRATWSSHKVNNCNSRDTCCCPNVELLGNHAHTDGLVRDIVYPPTPSLKLLS</sequence>
<dbReference type="EMBL" id="MU001691">
    <property type="protein sequence ID" value="KAF2454385.1"/>
    <property type="molecule type" value="Genomic_DNA"/>
</dbReference>
<reference evidence="1" key="1">
    <citation type="journal article" date="2020" name="Stud. Mycol.">
        <title>101 Dothideomycetes genomes: a test case for predicting lifestyles and emergence of pathogens.</title>
        <authorList>
            <person name="Haridas S."/>
            <person name="Albert R."/>
            <person name="Binder M."/>
            <person name="Bloem J."/>
            <person name="Labutti K."/>
            <person name="Salamov A."/>
            <person name="Andreopoulos B."/>
            <person name="Baker S."/>
            <person name="Barry K."/>
            <person name="Bills G."/>
            <person name="Bluhm B."/>
            <person name="Cannon C."/>
            <person name="Castanera R."/>
            <person name="Culley D."/>
            <person name="Daum C."/>
            <person name="Ezra D."/>
            <person name="Gonzalez J."/>
            <person name="Henrissat B."/>
            <person name="Kuo A."/>
            <person name="Liang C."/>
            <person name="Lipzen A."/>
            <person name="Lutzoni F."/>
            <person name="Magnuson J."/>
            <person name="Mondo S."/>
            <person name="Nolan M."/>
            <person name="Ohm R."/>
            <person name="Pangilinan J."/>
            <person name="Park H.-J."/>
            <person name="Ramirez L."/>
            <person name="Alfaro M."/>
            <person name="Sun H."/>
            <person name="Tritt A."/>
            <person name="Yoshinaga Y."/>
            <person name="Zwiers L.-H."/>
            <person name="Turgeon B."/>
            <person name="Goodwin S."/>
            <person name="Spatafora J."/>
            <person name="Crous P."/>
            <person name="Grigoriev I."/>
        </authorList>
    </citation>
    <scope>NUCLEOTIDE SEQUENCE</scope>
    <source>
        <strain evidence="1">ATCC 16933</strain>
    </source>
</reference>